<protein>
    <recommendedName>
        <fullName evidence="3">Galectin</fullName>
    </recommendedName>
</protein>
<gene>
    <name evidence="1" type="ORF">IMZ08_02655</name>
</gene>
<organism evidence="1 2">
    <name type="scientific">Litchfieldia luteola</name>
    <dbReference type="NCBI Taxonomy" id="682179"/>
    <lineage>
        <taxon>Bacteria</taxon>
        <taxon>Bacillati</taxon>
        <taxon>Bacillota</taxon>
        <taxon>Bacilli</taxon>
        <taxon>Bacillales</taxon>
        <taxon>Bacillaceae</taxon>
        <taxon>Litchfieldia</taxon>
    </lineage>
</organism>
<keyword evidence="2" id="KW-1185">Reference proteome</keyword>
<evidence type="ECO:0000313" key="2">
    <source>
        <dbReference type="Proteomes" id="UP001516662"/>
    </source>
</evidence>
<evidence type="ECO:0000313" key="1">
    <source>
        <dbReference type="EMBL" id="MBE4906957.1"/>
    </source>
</evidence>
<sequence length="126" mass="14830">MKMIKNVELITNEVQDFSLINIILITGFSVSFYKEFEENKSLLDIDFVIEDIDGNKFLAKFHFHNPESIRFESGGPYHQISIKIEDIEDKGWENKRYEVIDYEGDTLHFFCSDIEVMSIKGTNYFI</sequence>
<name>A0ABR9QEN8_9BACI</name>
<reference evidence="1 2" key="1">
    <citation type="submission" date="2020-10" db="EMBL/GenBank/DDBJ databases">
        <title>Bacillus sp. HD4P25, an endophyte from a halophyte.</title>
        <authorList>
            <person name="Sun J.-Q."/>
        </authorList>
    </citation>
    <scope>NUCLEOTIDE SEQUENCE [LARGE SCALE GENOMIC DNA]</scope>
    <source>
        <strain evidence="1 2">YIM 93174</strain>
    </source>
</reference>
<comment type="caution">
    <text evidence="1">The sequence shown here is derived from an EMBL/GenBank/DDBJ whole genome shotgun (WGS) entry which is preliminary data.</text>
</comment>
<evidence type="ECO:0008006" key="3">
    <source>
        <dbReference type="Google" id="ProtNLM"/>
    </source>
</evidence>
<dbReference type="EMBL" id="JADCLJ010000007">
    <property type="protein sequence ID" value="MBE4906957.1"/>
    <property type="molecule type" value="Genomic_DNA"/>
</dbReference>
<proteinExistence type="predicted"/>
<dbReference type="Proteomes" id="UP001516662">
    <property type="component" value="Unassembled WGS sequence"/>
</dbReference>
<accession>A0ABR9QEN8</accession>